<feature type="region of interest" description="Disordered" evidence="1">
    <location>
        <begin position="152"/>
        <end position="177"/>
    </location>
</feature>
<accession>A0A2T2P2A8</accession>
<sequence>MQLGILRRYNQTAACVNIQPQGPCIDPSILPSSQPTNLETNCTTPMSLLQTHHKPQTKITHAFTTPLPLPPQMHKTSQSFLSFFLPLFLSQFFSIARDQHWIRIASYIYTSPLQSPVPMHRQNLGKKKQREPPPDQEIGIGIGIVVGGWREGRQTQPSVRQVAFQPQSTIRKKKEQK</sequence>
<proteinExistence type="predicted"/>
<dbReference type="AlphaFoldDB" id="A0A2T2P2A8"/>
<dbReference type="EMBL" id="KZ678130">
    <property type="protein sequence ID" value="PSN71763.1"/>
    <property type="molecule type" value="Genomic_DNA"/>
</dbReference>
<organism evidence="2 3">
    <name type="scientific">Corynespora cassiicola Philippines</name>
    <dbReference type="NCBI Taxonomy" id="1448308"/>
    <lineage>
        <taxon>Eukaryota</taxon>
        <taxon>Fungi</taxon>
        <taxon>Dikarya</taxon>
        <taxon>Ascomycota</taxon>
        <taxon>Pezizomycotina</taxon>
        <taxon>Dothideomycetes</taxon>
        <taxon>Pleosporomycetidae</taxon>
        <taxon>Pleosporales</taxon>
        <taxon>Corynesporascaceae</taxon>
        <taxon>Corynespora</taxon>
    </lineage>
</organism>
<evidence type="ECO:0000313" key="2">
    <source>
        <dbReference type="EMBL" id="PSN71763.1"/>
    </source>
</evidence>
<evidence type="ECO:0000256" key="1">
    <source>
        <dbReference type="SAM" id="MobiDB-lite"/>
    </source>
</evidence>
<protein>
    <submittedName>
        <fullName evidence="2">Uncharacterized protein</fullName>
    </submittedName>
</protein>
<gene>
    <name evidence="2" type="ORF">BS50DRAFT_235516</name>
</gene>
<dbReference type="Proteomes" id="UP000240883">
    <property type="component" value="Unassembled WGS sequence"/>
</dbReference>
<name>A0A2T2P2A8_CORCC</name>
<keyword evidence="3" id="KW-1185">Reference proteome</keyword>
<reference evidence="2 3" key="1">
    <citation type="journal article" date="2018" name="Front. Microbiol.">
        <title>Genome-Wide Analysis of Corynespora cassiicola Leaf Fall Disease Putative Effectors.</title>
        <authorList>
            <person name="Lopez D."/>
            <person name="Ribeiro S."/>
            <person name="Label P."/>
            <person name="Fumanal B."/>
            <person name="Venisse J.S."/>
            <person name="Kohler A."/>
            <person name="de Oliveira R.R."/>
            <person name="Labutti K."/>
            <person name="Lipzen A."/>
            <person name="Lail K."/>
            <person name="Bauer D."/>
            <person name="Ohm R.A."/>
            <person name="Barry K.W."/>
            <person name="Spatafora J."/>
            <person name="Grigoriev I.V."/>
            <person name="Martin F.M."/>
            <person name="Pujade-Renaud V."/>
        </authorList>
    </citation>
    <scope>NUCLEOTIDE SEQUENCE [LARGE SCALE GENOMIC DNA]</scope>
    <source>
        <strain evidence="2 3">Philippines</strain>
    </source>
</reference>
<feature type="compositionally biased region" description="Polar residues" evidence="1">
    <location>
        <begin position="154"/>
        <end position="169"/>
    </location>
</feature>
<evidence type="ECO:0000313" key="3">
    <source>
        <dbReference type="Proteomes" id="UP000240883"/>
    </source>
</evidence>